<dbReference type="OrthoDB" id="485556at2"/>
<comment type="caution">
    <text evidence="2">The sequence shown here is derived from an EMBL/GenBank/DDBJ whole genome shotgun (WGS) entry which is preliminary data.</text>
</comment>
<organism evidence="2 3">
    <name type="scientific">Qipengyuania pelagi</name>
    <dbReference type="NCBI Taxonomy" id="994320"/>
    <lineage>
        <taxon>Bacteria</taxon>
        <taxon>Pseudomonadati</taxon>
        <taxon>Pseudomonadota</taxon>
        <taxon>Alphaproteobacteria</taxon>
        <taxon>Sphingomonadales</taxon>
        <taxon>Erythrobacteraceae</taxon>
        <taxon>Qipengyuania</taxon>
    </lineage>
</organism>
<evidence type="ECO:0000256" key="1">
    <source>
        <dbReference type="SAM" id="MobiDB-lite"/>
    </source>
</evidence>
<reference evidence="2 3" key="1">
    <citation type="submission" date="2019-12" db="EMBL/GenBank/DDBJ databases">
        <title>Genomic-based taxomic classification of the family Erythrobacteraceae.</title>
        <authorList>
            <person name="Xu L."/>
        </authorList>
    </citation>
    <scope>NUCLEOTIDE SEQUENCE [LARGE SCALE GENOMIC DNA]</scope>
    <source>
        <strain evidence="2 3">JCM 17468</strain>
    </source>
</reference>
<dbReference type="Proteomes" id="UP000430272">
    <property type="component" value="Unassembled WGS sequence"/>
</dbReference>
<feature type="region of interest" description="Disordered" evidence="1">
    <location>
        <begin position="37"/>
        <end position="97"/>
    </location>
</feature>
<gene>
    <name evidence="2" type="ORF">GRI47_01895</name>
</gene>
<keyword evidence="3" id="KW-1185">Reference proteome</keyword>
<accession>A0A844Y6U3</accession>
<name>A0A844Y6U3_9SPHN</name>
<evidence type="ECO:0000313" key="3">
    <source>
        <dbReference type="Proteomes" id="UP000430272"/>
    </source>
</evidence>
<sequence>MARLLSHTLIVVGLAGALALGGCSDADQPAFIERGDAARAGNAEPPVVSRTPSDTPTREATTNAASPPPGYTDGSGINDGYPDLTPPVLTPEAERGDPGARSVLVNFARAIEMREYDQAWAMLTPRAQQQWSRARFNGLFEGLREITVAVPDGTIEGAAGSSYYTSDAEITASDADGRPIRLEGPIILRRVNDVPGSSAEERRWHIDTIELLATH</sequence>
<evidence type="ECO:0000313" key="2">
    <source>
        <dbReference type="EMBL" id="MXO52758.1"/>
    </source>
</evidence>
<dbReference type="AlphaFoldDB" id="A0A844Y6U3"/>
<protein>
    <submittedName>
        <fullName evidence="2">Uncharacterized protein</fullName>
    </submittedName>
</protein>
<dbReference type="RefSeq" id="WP_160659699.1">
    <property type="nucleotide sequence ID" value="NZ_BAABDV010000001.1"/>
</dbReference>
<proteinExistence type="predicted"/>
<dbReference type="EMBL" id="WTYD01000001">
    <property type="protein sequence ID" value="MXO52758.1"/>
    <property type="molecule type" value="Genomic_DNA"/>
</dbReference>
<dbReference type="PROSITE" id="PS51257">
    <property type="entry name" value="PROKAR_LIPOPROTEIN"/>
    <property type="match status" value="1"/>
</dbReference>
<feature type="compositionally biased region" description="Polar residues" evidence="1">
    <location>
        <begin position="50"/>
        <end position="65"/>
    </location>
</feature>